<dbReference type="InterPro" id="IPR013221">
    <property type="entry name" value="Mur_ligase_cen"/>
</dbReference>
<keyword evidence="11 21" id="KW-0067">ATP-binding</keyword>
<reference evidence="25" key="1">
    <citation type="submission" date="2017-11" db="EMBL/GenBank/DDBJ databases">
        <authorList>
            <person name="Chan K.G."/>
            <person name="Lee L.S."/>
        </authorList>
    </citation>
    <scope>NUCLEOTIDE SEQUENCE [LARGE SCALE GENOMIC DNA]</scope>
    <source>
        <strain evidence="25">DSM 100970</strain>
    </source>
</reference>
<evidence type="ECO:0000256" key="10">
    <source>
        <dbReference type="ARBA" id="ARBA00022741"/>
    </source>
</evidence>
<evidence type="ECO:0000256" key="7">
    <source>
        <dbReference type="ARBA" id="ARBA00019357"/>
    </source>
</evidence>
<dbReference type="InterPro" id="IPR004101">
    <property type="entry name" value="Mur_ligase_C"/>
</dbReference>
<comment type="catalytic activity">
    <reaction evidence="17">
        <text>(6S)-5,6,7,8-tetrahydrofolyl-(gamma-L-Glu)(n) + L-glutamate + ATP = (6S)-5,6,7,8-tetrahydrofolyl-(gamma-L-Glu)(n+1) + ADP + phosphate + H(+)</text>
        <dbReference type="Rhea" id="RHEA:10580"/>
        <dbReference type="Rhea" id="RHEA-COMP:14738"/>
        <dbReference type="Rhea" id="RHEA-COMP:14740"/>
        <dbReference type="ChEBI" id="CHEBI:15378"/>
        <dbReference type="ChEBI" id="CHEBI:29985"/>
        <dbReference type="ChEBI" id="CHEBI:30616"/>
        <dbReference type="ChEBI" id="CHEBI:43474"/>
        <dbReference type="ChEBI" id="CHEBI:141005"/>
        <dbReference type="ChEBI" id="CHEBI:456216"/>
        <dbReference type="EC" id="6.3.2.17"/>
    </reaction>
</comment>
<evidence type="ECO:0000256" key="16">
    <source>
        <dbReference type="ARBA" id="ARBA00032510"/>
    </source>
</evidence>
<evidence type="ECO:0000256" key="13">
    <source>
        <dbReference type="ARBA" id="ARBA00022909"/>
    </source>
</evidence>
<evidence type="ECO:0000256" key="11">
    <source>
        <dbReference type="ARBA" id="ARBA00022840"/>
    </source>
</evidence>
<dbReference type="GO" id="GO:0004326">
    <property type="term" value="F:tetrahydrofolylpolyglutamate synthase activity"/>
    <property type="evidence" value="ECO:0007669"/>
    <property type="project" value="UniProtKB-EC"/>
</dbReference>
<dbReference type="RefSeq" id="WP_102951525.1">
    <property type="nucleotide sequence ID" value="NZ_CP024847.1"/>
</dbReference>
<dbReference type="GO" id="GO:0005524">
    <property type="term" value="F:ATP binding"/>
    <property type="evidence" value="ECO:0007669"/>
    <property type="project" value="UniProtKB-KW"/>
</dbReference>
<evidence type="ECO:0000256" key="15">
    <source>
        <dbReference type="ARBA" id="ARBA00030592"/>
    </source>
</evidence>
<keyword evidence="8 21" id="KW-0436">Ligase</keyword>
<evidence type="ECO:0000256" key="17">
    <source>
        <dbReference type="ARBA" id="ARBA00047493"/>
    </source>
</evidence>
<comment type="catalytic activity">
    <reaction evidence="18">
        <text>10-formyltetrahydrofolyl-(gamma-L-Glu)(n) + L-glutamate + ATP = 10-formyltetrahydrofolyl-(gamma-L-Glu)(n+1) + ADP + phosphate + H(+)</text>
        <dbReference type="Rhea" id="RHEA:51904"/>
        <dbReference type="Rhea" id="RHEA-COMP:13088"/>
        <dbReference type="Rhea" id="RHEA-COMP:14300"/>
        <dbReference type="ChEBI" id="CHEBI:15378"/>
        <dbReference type="ChEBI" id="CHEBI:29985"/>
        <dbReference type="ChEBI" id="CHEBI:30616"/>
        <dbReference type="ChEBI" id="CHEBI:43474"/>
        <dbReference type="ChEBI" id="CHEBI:134413"/>
        <dbReference type="ChEBI" id="CHEBI:456216"/>
        <dbReference type="EC" id="6.3.2.17"/>
    </reaction>
</comment>
<evidence type="ECO:0000256" key="6">
    <source>
        <dbReference type="ARBA" id="ARBA00013025"/>
    </source>
</evidence>
<dbReference type="GO" id="GO:0046654">
    <property type="term" value="P:tetrahydrofolate biosynthetic process"/>
    <property type="evidence" value="ECO:0007669"/>
    <property type="project" value="UniProtKB-UniPathway"/>
</dbReference>
<dbReference type="Gene3D" id="3.90.190.20">
    <property type="entry name" value="Mur ligase, C-terminal domain"/>
    <property type="match status" value="1"/>
</dbReference>
<dbReference type="SUPFAM" id="SSF53623">
    <property type="entry name" value="MurD-like peptide ligases, catalytic domain"/>
    <property type="match status" value="1"/>
</dbReference>
<evidence type="ECO:0000256" key="19">
    <source>
        <dbReference type="ARBA" id="ARBA00049035"/>
    </source>
</evidence>
<evidence type="ECO:0000256" key="8">
    <source>
        <dbReference type="ARBA" id="ARBA00022598"/>
    </source>
</evidence>
<evidence type="ECO:0000256" key="12">
    <source>
        <dbReference type="ARBA" id="ARBA00022842"/>
    </source>
</evidence>
<dbReference type="UniPathway" id="UPA00077">
    <property type="reaction ID" value="UER00157"/>
</dbReference>
<dbReference type="Proteomes" id="UP000236655">
    <property type="component" value="Chromosome"/>
</dbReference>
<evidence type="ECO:0000256" key="20">
    <source>
        <dbReference type="ARBA" id="ARBA00049161"/>
    </source>
</evidence>
<dbReference type="Pfam" id="PF02875">
    <property type="entry name" value="Mur_ligase_C"/>
    <property type="match status" value="1"/>
</dbReference>
<keyword evidence="12" id="KW-0460">Magnesium</keyword>
<comment type="function">
    <text evidence="1">Functions in two distinct reactions of the de novo folate biosynthetic pathway. Catalyzes the addition of a glutamate residue to dihydropteroate (7,8-dihydropteroate or H2Pte) to form dihydrofolate (7,8-dihydrofolate monoglutamate or H2Pte-Glu). Also catalyzes successive additions of L-glutamate to tetrahydrofolate or 10-formyltetrahydrofolate or 5,10-methylenetetrahydrofolate, leading to folylpolyglutamate derivatives.</text>
</comment>
<evidence type="ECO:0000256" key="2">
    <source>
        <dbReference type="ARBA" id="ARBA00004799"/>
    </source>
</evidence>
<dbReference type="GO" id="GO:0046872">
    <property type="term" value="F:metal ion binding"/>
    <property type="evidence" value="ECO:0007669"/>
    <property type="project" value="UniProtKB-KW"/>
</dbReference>
<comment type="pathway">
    <text evidence="2">Cofactor biosynthesis; tetrahydrofolate biosynthesis; 7,8-dihydrofolate from 2-amino-4-hydroxy-6-hydroxymethyl-7,8-dihydropteridine diphosphate and 4-aminobenzoate: step 2/2.</text>
</comment>
<dbReference type="InterPro" id="IPR036565">
    <property type="entry name" value="Mur-like_cat_sf"/>
</dbReference>
<comment type="catalytic activity">
    <reaction evidence="19">
        <text>(6R)-5,10-methylenetetrahydrofolyl-(gamma-L-Glu)(n) + L-glutamate + ATP = (6R)-5,10-methylenetetrahydrofolyl-(gamma-L-Glu)(n+1) + ADP + phosphate + H(+)</text>
        <dbReference type="Rhea" id="RHEA:51912"/>
        <dbReference type="Rhea" id="RHEA-COMP:13257"/>
        <dbReference type="Rhea" id="RHEA-COMP:13258"/>
        <dbReference type="ChEBI" id="CHEBI:15378"/>
        <dbReference type="ChEBI" id="CHEBI:29985"/>
        <dbReference type="ChEBI" id="CHEBI:30616"/>
        <dbReference type="ChEBI" id="CHEBI:43474"/>
        <dbReference type="ChEBI" id="CHEBI:136572"/>
        <dbReference type="ChEBI" id="CHEBI:456216"/>
        <dbReference type="EC" id="6.3.2.17"/>
    </reaction>
</comment>
<dbReference type="EC" id="6.3.2.17" evidence="6"/>
<comment type="similarity">
    <text evidence="4 21">Belongs to the folylpolyglutamate synthase family.</text>
</comment>
<dbReference type="PANTHER" id="PTHR11136:SF0">
    <property type="entry name" value="DIHYDROFOLATE SYNTHETASE-RELATED"/>
    <property type="match status" value="1"/>
</dbReference>
<evidence type="ECO:0000259" key="23">
    <source>
        <dbReference type="Pfam" id="PF08245"/>
    </source>
</evidence>
<keyword evidence="10 21" id="KW-0547">Nucleotide-binding</keyword>
<evidence type="ECO:0000259" key="22">
    <source>
        <dbReference type="Pfam" id="PF02875"/>
    </source>
</evidence>
<dbReference type="EC" id="6.3.2.12" evidence="5"/>
<dbReference type="OrthoDB" id="9809356at2"/>
<evidence type="ECO:0000256" key="5">
    <source>
        <dbReference type="ARBA" id="ARBA00013023"/>
    </source>
</evidence>
<evidence type="ECO:0000313" key="24">
    <source>
        <dbReference type="EMBL" id="AUR52229.1"/>
    </source>
</evidence>
<dbReference type="Pfam" id="PF08245">
    <property type="entry name" value="Mur_ligase_M"/>
    <property type="match status" value="1"/>
</dbReference>
<dbReference type="KEGG" id="nba:CUN60_07945"/>
<name>A0A2I7N6Z6_9NEIS</name>
<dbReference type="Gene3D" id="3.40.1190.10">
    <property type="entry name" value="Mur-like, catalytic domain"/>
    <property type="match status" value="1"/>
</dbReference>
<feature type="domain" description="Mur ligase central" evidence="23">
    <location>
        <begin position="45"/>
        <end position="263"/>
    </location>
</feature>
<sequence>MLTSSDIIEELSNLNPPTTEFNNKLMLKALLLLGNPQNNYKVIHIAGSNGKGSTAAFLEEALYQTGLKIGKFSSPHVNKINECISYNKNLIDDQTLIRIYLELKLTLNNHNIYPSSFEMLTLIMFKFFAEKNIDYLILETGMGGQDDSTNVVNSSYSIITNISLEHTQWLGNTLDEIARHKCGIIKNGLTILGENIPELVNHTREKTSNFVLIDDLYNYTVELNFKNFSTILKFDDKYNNHFNFELGLFGYFQARNFLCAYTVLNDIGISIDTIQKAAKKTSWAGRLQKISNYPLTILDASHNESGTGALTACLSNYGKRQNSIILCSILKDKNIDKMLEDYSKISEDIIFCSIANQARASNPFSLARKARYKFKNIYVIPSPSLALYQARKMKKQLILISGSIYLLKNFIH</sequence>
<evidence type="ECO:0000313" key="25">
    <source>
        <dbReference type="Proteomes" id="UP000236655"/>
    </source>
</evidence>
<dbReference type="GO" id="GO:0008841">
    <property type="term" value="F:dihydrofolate synthase activity"/>
    <property type="evidence" value="ECO:0007669"/>
    <property type="project" value="UniProtKB-EC"/>
</dbReference>
<feature type="domain" description="Mur ligase C-terminal" evidence="22">
    <location>
        <begin position="285"/>
        <end position="403"/>
    </location>
</feature>
<evidence type="ECO:0000256" key="21">
    <source>
        <dbReference type="PIRNR" id="PIRNR001563"/>
    </source>
</evidence>
<dbReference type="GO" id="GO:0005737">
    <property type="term" value="C:cytoplasm"/>
    <property type="evidence" value="ECO:0007669"/>
    <property type="project" value="TreeGrafter"/>
</dbReference>
<protein>
    <recommendedName>
        <fullName evidence="7">Dihydrofolate synthase/folylpolyglutamate synthase</fullName>
        <ecNumber evidence="5">6.3.2.12</ecNumber>
        <ecNumber evidence="6">6.3.2.17</ecNumber>
    </recommendedName>
    <alternativeName>
        <fullName evidence="16">Folylpoly-gamma-glutamate synthetase-dihydrofolate synthetase</fullName>
    </alternativeName>
    <alternativeName>
        <fullName evidence="14">Folylpolyglutamate synthetase</fullName>
    </alternativeName>
    <alternativeName>
        <fullName evidence="15">Tetrahydrofolylpolyglutamate synthase</fullName>
    </alternativeName>
</protein>
<dbReference type="InterPro" id="IPR036615">
    <property type="entry name" value="Mur_ligase_C_dom_sf"/>
</dbReference>
<evidence type="ECO:0000256" key="18">
    <source>
        <dbReference type="ARBA" id="ARBA00047808"/>
    </source>
</evidence>
<dbReference type="EMBL" id="CP024847">
    <property type="protein sequence ID" value="AUR52229.1"/>
    <property type="molecule type" value="Genomic_DNA"/>
</dbReference>
<dbReference type="PIRSF" id="PIRSF001563">
    <property type="entry name" value="Folylpolyglu_synth"/>
    <property type="match status" value="1"/>
</dbReference>
<dbReference type="PROSITE" id="PS01012">
    <property type="entry name" value="FOLYLPOLYGLU_SYNT_2"/>
    <property type="match status" value="1"/>
</dbReference>
<dbReference type="PANTHER" id="PTHR11136">
    <property type="entry name" value="FOLYLPOLYGLUTAMATE SYNTHASE-RELATED"/>
    <property type="match status" value="1"/>
</dbReference>
<organism evidence="24 25">
    <name type="scientific">Aquella oligotrophica</name>
    <dbReference type="NCBI Taxonomy" id="2067065"/>
    <lineage>
        <taxon>Bacteria</taxon>
        <taxon>Pseudomonadati</taxon>
        <taxon>Pseudomonadota</taxon>
        <taxon>Betaproteobacteria</taxon>
        <taxon>Neisseriales</taxon>
        <taxon>Neisseriaceae</taxon>
        <taxon>Aquella</taxon>
    </lineage>
</organism>
<keyword evidence="9" id="KW-0479">Metal-binding</keyword>
<dbReference type="NCBIfam" id="TIGR01499">
    <property type="entry name" value="folC"/>
    <property type="match status" value="1"/>
</dbReference>
<dbReference type="SUPFAM" id="SSF53244">
    <property type="entry name" value="MurD-like peptide ligases, peptide-binding domain"/>
    <property type="match status" value="1"/>
</dbReference>
<keyword evidence="25" id="KW-1185">Reference proteome</keyword>
<dbReference type="AlphaFoldDB" id="A0A2I7N6Z6"/>
<gene>
    <name evidence="24" type="ORF">CUN60_07945</name>
</gene>
<proteinExistence type="inferred from homology"/>
<evidence type="ECO:0000256" key="9">
    <source>
        <dbReference type="ARBA" id="ARBA00022723"/>
    </source>
</evidence>
<dbReference type="GO" id="GO:0046656">
    <property type="term" value="P:folic acid biosynthetic process"/>
    <property type="evidence" value="ECO:0007669"/>
    <property type="project" value="UniProtKB-KW"/>
</dbReference>
<evidence type="ECO:0000256" key="14">
    <source>
        <dbReference type="ARBA" id="ARBA00030048"/>
    </source>
</evidence>
<evidence type="ECO:0000256" key="4">
    <source>
        <dbReference type="ARBA" id="ARBA00008276"/>
    </source>
</evidence>
<dbReference type="InterPro" id="IPR001645">
    <property type="entry name" value="Folylpolyglutamate_synth"/>
</dbReference>
<dbReference type="InterPro" id="IPR018109">
    <property type="entry name" value="Folylpolyglutamate_synth_CS"/>
</dbReference>
<comment type="catalytic activity">
    <reaction evidence="20">
        <text>7,8-dihydropteroate + L-glutamate + ATP = 7,8-dihydrofolate + ADP + phosphate + H(+)</text>
        <dbReference type="Rhea" id="RHEA:23584"/>
        <dbReference type="ChEBI" id="CHEBI:15378"/>
        <dbReference type="ChEBI" id="CHEBI:17839"/>
        <dbReference type="ChEBI" id="CHEBI:29985"/>
        <dbReference type="ChEBI" id="CHEBI:30616"/>
        <dbReference type="ChEBI" id="CHEBI:43474"/>
        <dbReference type="ChEBI" id="CHEBI:57451"/>
        <dbReference type="ChEBI" id="CHEBI:456216"/>
        <dbReference type="EC" id="6.3.2.12"/>
    </reaction>
</comment>
<comment type="pathway">
    <text evidence="3">Cofactor biosynthesis; tetrahydrofolylpolyglutamate biosynthesis.</text>
</comment>
<evidence type="ECO:0000256" key="3">
    <source>
        <dbReference type="ARBA" id="ARBA00005150"/>
    </source>
</evidence>
<keyword evidence="13" id="KW-0289">Folate biosynthesis</keyword>
<evidence type="ECO:0000256" key="1">
    <source>
        <dbReference type="ARBA" id="ARBA00002714"/>
    </source>
</evidence>
<accession>A0A2I7N6Z6</accession>